<dbReference type="InterPro" id="IPR015422">
    <property type="entry name" value="PyrdxlP-dep_Trfase_small"/>
</dbReference>
<sequence length="395" mass="41157">MAADPFDKAGLHQAEDVLKAHGVDAYFRAAAERTGDSHIIIDGRRVLMAGSADYLGLSTHPRLVEAAVAATRRYGTTVSGSRALNGTLDLHVTLEERIAAFLGQEAAAVTTTGFQANLALSALLGRDDVAFGDARNHASLIEAVRLGWGKARSYRDPEQLRSRLAAAPDGGGRLVFTDGVFSMDGDVADLRELRAVADAYGAKLVVDAAHDMGVLGVGGAGLAAGLRVDLITSTFSKAFGSLGGVLAGPRDNVRYLRSNARSVLFSAALPPASAAAALAALEVIAAEPERRARALDLAESLHNGLRSLGYDTRPSTTPIIPVRFTTMAEAGTFWAGLFEAGVFTNLVGPPAATTPALRLSLTANHDESHVATVLSAFHDVGGGRGTDLPPVTMTR</sequence>
<evidence type="ECO:0000256" key="2">
    <source>
        <dbReference type="ARBA" id="ARBA00013187"/>
    </source>
</evidence>
<dbReference type="InterPro" id="IPR001917">
    <property type="entry name" value="Aminotrans_II_pyridoxalP_BS"/>
</dbReference>
<feature type="domain" description="Aminotransferase class I/classII large" evidence="7">
    <location>
        <begin position="50"/>
        <end position="376"/>
    </location>
</feature>
<comment type="similarity">
    <text evidence="6">Belongs to the class-II pyridoxal-phosphate-dependent aminotransferase family.</text>
</comment>
<dbReference type="PROSITE" id="PS00599">
    <property type="entry name" value="AA_TRANSFER_CLASS_2"/>
    <property type="match status" value="1"/>
</dbReference>
<dbReference type="EMBL" id="JBHSBN010000012">
    <property type="protein sequence ID" value="MFC4107910.1"/>
    <property type="molecule type" value="Genomic_DNA"/>
</dbReference>
<proteinExistence type="inferred from homology"/>
<dbReference type="RefSeq" id="WP_377547478.1">
    <property type="nucleotide sequence ID" value="NZ_JBHSBN010000012.1"/>
</dbReference>
<gene>
    <name evidence="8" type="ORF">ACFOX0_18505</name>
</gene>
<dbReference type="Gene3D" id="3.40.640.10">
    <property type="entry name" value="Type I PLP-dependent aspartate aminotransferase-like (Major domain)"/>
    <property type="match status" value="1"/>
</dbReference>
<comment type="catalytic activity">
    <reaction evidence="5">
        <text>6-carboxyhexanoyl-[ACP] + L-alanine + H(+) = (8S)-8-amino-7-oxononanoate + holo-[ACP] + CO2</text>
        <dbReference type="Rhea" id="RHEA:42288"/>
        <dbReference type="Rhea" id="RHEA-COMP:9685"/>
        <dbReference type="Rhea" id="RHEA-COMP:9955"/>
        <dbReference type="ChEBI" id="CHEBI:15378"/>
        <dbReference type="ChEBI" id="CHEBI:16526"/>
        <dbReference type="ChEBI" id="CHEBI:57972"/>
        <dbReference type="ChEBI" id="CHEBI:64479"/>
        <dbReference type="ChEBI" id="CHEBI:78846"/>
        <dbReference type="ChEBI" id="CHEBI:149468"/>
        <dbReference type="EC" id="2.3.1.47"/>
    </reaction>
</comment>
<reference evidence="9" key="1">
    <citation type="journal article" date="2019" name="Int. J. Syst. Evol. Microbiol.">
        <title>The Global Catalogue of Microorganisms (GCM) 10K type strain sequencing project: providing services to taxonomists for standard genome sequencing and annotation.</title>
        <authorList>
            <consortium name="The Broad Institute Genomics Platform"/>
            <consortium name="The Broad Institute Genome Sequencing Center for Infectious Disease"/>
            <person name="Wu L."/>
            <person name="Ma J."/>
        </authorList>
    </citation>
    <scope>NUCLEOTIDE SEQUENCE [LARGE SCALE GENOMIC DNA]</scope>
    <source>
        <strain evidence="9">2902at01</strain>
    </source>
</reference>
<dbReference type="InterPro" id="IPR050087">
    <property type="entry name" value="AON_synthase_class-II"/>
</dbReference>
<organism evidence="8 9">
    <name type="scientific">Micromonospora zhanjiangensis</name>
    <dbReference type="NCBI Taxonomy" id="1522057"/>
    <lineage>
        <taxon>Bacteria</taxon>
        <taxon>Bacillati</taxon>
        <taxon>Actinomycetota</taxon>
        <taxon>Actinomycetes</taxon>
        <taxon>Micromonosporales</taxon>
        <taxon>Micromonosporaceae</taxon>
        <taxon>Micromonospora</taxon>
    </lineage>
</organism>
<dbReference type="PANTHER" id="PTHR13693">
    <property type="entry name" value="CLASS II AMINOTRANSFERASE/8-AMINO-7-OXONONANOATE SYNTHASE"/>
    <property type="match status" value="1"/>
</dbReference>
<dbReference type="SUPFAM" id="SSF53383">
    <property type="entry name" value="PLP-dependent transferases"/>
    <property type="match status" value="1"/>
</dbReference>
<keyword evidence="3" id="KW-0808">Transferase</keyword>
<keyword evidence="9" id="KW-1185">Reference proteome</keyword>
<evidence type="ECO:0000256" key="1">
    <source>
        <dbReference type="ARBA" id="ARBA00001933"/>
    </source>
</evidence>
<dbReference type="Pfam" id="PF00155">
    <property type="entry name" value="Aminotran_1_2"/>
    <property type="match status" value="1"/>
</dbReference>
<dbReference type="InterPro" id="IPR015424">
    <property type="entry name" value="PyrdxlP-dep_Trfase"/>
</dbReference>
<accession>A0ABV8KP64</accession>
<dbReference type="GO" id="GO:0008483">
    <property type="term" value="F:transaminase activity"/>
    <property type="evidence" value="ECO:0007669"/>
    <property type="project" value="UniProtKB-KW"/>
</dbReference>
<dbReference type="EC" id="2.3.1.47" evidence="2"/>
<evidence type="ECO:0000256" key="5">
    <source>
        <dbReference type="ARBA" id="ARBA00047715"/>
    </source>
</evidence>
<dbReference type="Gene3D" id="3.90.1150.10">
    <property type="entry name" value="Aspartate Aminotransferase, domain 1"/>
    <property type="match status" value="1"/>
</dbReference>
<name>A0ABV8KP64_9ACTN</name>
<evidence type="ECO:0000313" key="9">
    <source>
        <dbReference type="Proteomes" id="UP001595868"/>
    </source>
</evidence>
<evidence type="ECO:0000256" key="6">
    <source>
        <dbReference type="RuleBase" id="RU003693"/>
    </source>
</evidence>
<evidence type="ECO:0000256" key="3">
    <source>
        <dbReference type="ARBA" id="ARBA00022679"/>
    </source>
</evidence>
<keyword evidence="4 6" id="KW-0663">Pyridoxal phosphate</keyword>
<keyword evidence="8" id="KW-0032">Aminotransferase</keyword>
<dbReference type="InterPro" id="IPR015421">
    <property type="entry name" value="PyrdxlP-dep_Trfase_major"/>
</dbReference>
<dbReference type="PANTHER" id="PTHR13693:SF3">
    <property type="entry name" value="LD36009P"/>
    <property type="match status" value="1"/>
</dbReference>
<dbReference type="Proteomes" id="UP001595868">
    <property type="component" value="Unassembled WGS sequence"/>
</dbReference>
<evidence type="ECO:0000313" key="8">
    <source>
        <dbReference type="EMBL" id="MFC4107910.1"/>
    </source>
</evidence>
<evidence type="ECO:0000256" key="4">
    <source>
        <dbReference type="ARBA" id="ARBA00022898"/>
    </source>
</evidence>
<protein>
    <recommendedName>
        <fullName evidence="2">8-amino-7-oxononanoate synthase</fullName>
        <ecNumber evidence="2">2.3.1.47</ecNumber>
    </recommendedName>
</protein>
<dbReference type="InterPro" id="IPR004839">
    <property type="entry name" value="Aminotransferase_I/II_large"/>
</dbReference>
<comment type="caution">
    <text evidence="8">The sequence shown here is derived from an EMBL/GenBank/DDBJ whole genome shotgun (WGS) entry which is preliminary data.</text>
</comment>
<evidence type="ECO:0000259" key="7">
    <source>
        <dbReference type="Pfam" id="PF00155"/>
    </source>
</evidence>
<comment type="cofactor">
    <cofactor evidence="1 6">
        <name>pyridoxal 5'-phosphate</name>
        <dbReference type="ChEBI" id="CHEBI:597326"/>
    </cofactor>
</comment>